<evidence type="ECO:0000313" key="2">
    <source>
        <dbReference type="Proteomes" id="UP000320300"/>
    </source>
</evidence>
<organism evidence="1 2">
    <name type="scientific">Pedobacter westerhofensis</name>
    <dbReference type="NCBI Taxonomy" id="425512"/>
    <lineage>
        <taxon>Bacteria</taxon>
        <taxon>Pseudomonadati</taxon>
        <taxon>Bacteroidota</taxon>
        <taxon>Sphingobacteriia</taxon>
        <taxon>Sphingobacteriales</taxon>
        <taxon>Sphingobacteriaceae</taxon>
        <taxon>Pedobacter</taxon>
    </lineage>
</organism>
<dbReference type="Proteomes" id="UP000320300">
    <property type="component" value="Unassembled WGS sequence"/>
</dbReference>
<keyword evidence="2" id="KW-1185">Reference proteome</keyword>
<gene>
    <name evidence="1" type="ORF">SAMN06265348_110149</name>
</gene>
<evidence type="ECO:0000313" key="1">
    <source>
        <dbReference type="EMBL" id="SMO91242.1"/>
    </source>
</evidence>
<proteinExistence type="predicted"/>
<dbReference type="AlphaFoldDB" id="A0A521F4Z8"/>
<accession>A0A521F4Z8</accession>
<protein>
    <submittedName>
        <fullName evidence="1">Uncharacterized protein</fullName>
    </submittedName>
</protein>
<dbReference type="EMBL" id="FXTN01000010">
    <property type="protein sequence ID" value="SMO91242.1"/>
    <property type="molecule type" value="Genomic_DNA"/>
</dbReference>
<name>A0A521F4Z8_9SPHI</name>
<sequence length="52" mass="6136">MKRFTLILLATLAGMIQVKLIHYDVFREKASATMLLEESSYLISYYIFRFLS</sequence>
<reference evidence="1 2" key="1">
    <citation type="submission" date="2017-05" db="EMBL/GenBank/DDBJ databases">
        <authorList>
            <person name="Varghese N."/>
            <person name="Submissions S."/>
        </authorList>
    </citation>
    <scope>NUCLEOTIDE SEQUENCE [LARGE SCALE GENOMIC DNA]</scope>
    <source>
        <strain evidence="1 2">DSM 19036</strain>
    </source>
</reference>